<evidence type="ECO:0000313" key="15">
    <source>
        <dbReference type="EMBL" id="CAG9333681.1"/>
    </source>
</evidence>
<feature type="domain" description="Protein kinase" evidence="14">
    <location>
        <begin position="313"/>
        <end position="570"/>
    </location>
</feature>
<keyword evidence="11" id="KW-0040">ANK repeat</keyword>
<evidence type="ECO:0000256" key="8">
    <source>
        <dbReference type="ARBA" id="ARBA00022840"/>
    </source>
</evidence>
<feature type="binding site" evidence="12">
    <location>
        <position position="342"/>
    </location>
    <ligand>
        <name>ATP</name>
        <dbReference type="ChEBI" id="CHEBI:30616"/>
    </ligand>
</feature>
<organism evidence="15 16">
    <name type="scientific">Blepharisma stoltei</name>
    <dbReference type="NCBI Taxonomy" id="1481888"/>
    <lineage>
        <taxon>Eukaryota</taxon>
        <taxon>Sar</taxon>
        <taxon>Alveolata</taxon>
        <taxon>Ciliophora</taxon>
        <taxon>Postciliodesmatophora</taxon>
        <taxon>Heterotrichea</taxon>
        <taxon>Heterotrichida</taxon>
        <taxon>Blepharismidae</taxon>
        <taxon>Blepharisma</taxon>
    </lineage>
</organism>
<keyword evidence="7" id="KW-0418">Kinase</keyword>
<dbReference type="SMART" id="SM00248">
    <property type="entry name" value="ANK"/>
    <property type="match status" value="3"/>
</dbReference>
<evidence type="ECO:0000256" key="7">
    <source>
        <dbReference type="ARBA" id="ARBA00022777"/>
    </source>
</evidence>
<dbReference type="Gene3D" id="1.25.40.20">
    <property type="entry name" value="Ankyrin repeat-containing domain"/>
    <property type="match status" value="1"/>
</dbReference>
<protein>
    <recommendedName>
        <fullName evidence="2">non-specific serine/threonine protein kinase</fullName>
        <ecNumber evidence="2">2.7.11.1</ecNumber>
    </recommendedName>
</protein>
<accession>A0AAU9K299</accession>
<feature type="repeat" description="ANK" evidence="11">
    <location>
        <begin position="143"/>
        <end position="175"/>
    </location>
</feature>
<keyword evidence="8 12" id="KW-0067">ATP-binding</keyword>
<evidence type="ECO:0000256" key="11">
    <source>
        <dbReference type="PROSITE-ProRule" id="PRU00023"/>
    </source>
</evidence>
<keyword evidence="16" id="KW-1185">Reference proteome</keyword>
<evidence type="ECO:0000256" key="4">
    <source>
        <dbReference type="ARBA" id="ARBA00022553"/>
    </source>
</evidence>
<evidence type="ECO:0000259" key="14">
    <source>
        <dbReference type="PROSITE" id="PS50011"/>
    </source>
</evidence>
<name>A0AAU9K299_9CILI</name>
<dbReference type="PROSITE" id="PS50297">
    <property type="entry name" value="ANK_REP_REGION"/>
    <property type="match status" value="2"/>
</dbReference>
<feature type="compositionally biased region" description="Polar residues" evidence="13">
    <location>
        <begin position="21"/>
        <end position="41"/>
    </location>
</feature>
<feature type="repeat" description="ANK" evidence="11">
    <location>
        <begin position="176"/>
        <end position="208"/>
    </location>
</feature>
<gene>
    <name evidence="15" type="ORF">BSTOLATCC_MIC59497</name>
</gene>
<comment type="catalytic activity">
    <reaction evidence="10">
        <text>L-seryl-[protein] + ATP = O-phospho-L-seryl-[protein] + ADP + H(+)</text>
        <dbReference type="Rhea" id="RHEA:17989"/>
        <dbReference type="Rhea" id="RHEA-COMP:9863"/>
        <dbReference type="Rhea" id="RHEA-COMP:11604"/>
        <dbReference type="ChEBI" id="CHEBI:15378"/>
        <dbReference type="ChEBI" id="CHEBI:29999"/>
        <dbReference type="ChEBI" id="CHEBI:30616"/>
        <dbReference type="ChEBI" id="CHEBI:83421"/>
        <dbReference type="ChEBI" id="CHEBI:456216"/>
        <dbReference type="EC" id="2.7.11.1"/>
    </reaction>
</comment>
<dbReference type="Pfam" id="PF12796">
    <property type="entry name" value="Ank_2"/>
    <property type="match status" value="1"/>
</dbReference>
<evidence type="ECO:0000256" key="3">
    <source>
        <dbReference type="ARBA" id="ARBA00022527"/>
    </source>
</evidence>
<evidence type="ECO:0000256" key="5">
    <source>
        <dbReference type="ARBA" id="ARBA00022679"/>
    </source>
</evidence>
<evidence type="ECO:0000256" key="10">
    <source>
        <dbReference type="ARBA" id="ARBA00048679"/>
    </source>
</evidence>
<evidence type="ECO:0000256" key="6">
    <source>
        <dbReference type="ARBA" id="ARBA00022741"/>
    </source>
</evidence>
<proteinExistence type="inferred from homology"/>
<evidence type="ECO:0000256" key="13">
    <source>
        <dbReference type="SAM" id="MobiDB-lite"/>
    </source>
</evidence>
<evidence type="ECO:0000256" key="12">
    <source>
        <dbReference type="PROSITE-ProRule" id="PRU10141"/>
    </source>
</evidence>
<dbReference type="Pfam" id="PF00069">
    <property type="entry name" value="Pkinase"/>
    <property type="match status" value="1"/>
</dbReference>
<dbReference type="GO" id="GO:0004674">
    <property type="term" value="F:protein serine/threonine kinase activity"/>
    <property type="evidence" value="ECO:0007669"/>
    <property type="project" value="UniProtKB-KW"/>
</dbReference>
<dbReference type="InterPro" id="IPR000719">
    <property type="entry name" value="Prot_kinase_dom"/>
</dbReference>
<dbReference type="SUPFAM" id="SSF48403">
    <property type="entry name" value="Ankyrin repeat"/>
    <property type="match status" value="1"/>
</dbReference>
<dbReference type="GO" id="GO:0005524">
    <property type="term" value="F:ATP binding"/>
    <property type="evidence" value="ECO:0007669"/>
    <property type="project" value="UniProtKB-UniRule"/>
</dbReference>
<dbReference type="InterPro" id="IPR017441">
    <property type="entry name" value="Protein_kinase_ATP_BS"/>
</dbReference>
<keyword evidence="6 12" id="KW-0547">Nucleotide-binding</keyword>
<dbReference type="InterPro" id="IPR036770">
    <property type="entry name" value="Ankyrin_rpt-contain_sf"/>
</dbReference>
<dbReference type="PROSITE" id="PS50011">
    <property type="entry name" value="PROTEIN_KINASE_DOM"/>
    <property type="match status" value="1"/>
</dbReference>
<keyword evidence="4" id="KW-0597">Phosphoprotein</keyword>
<dbReference type="PROSITE" id="PS00107">
    <property type="entry name" value="PROTEIN_KINASE_ATP"/>
    <property type="match status" value="1"/>
</dbReference>
<evidence type="ECO:0000256" key="1">
    <source>
        <dbReference type="ARBA" id="ARBA00009903"/>
    </source>
</evidence>
<keyword evidence="5" id="KW-0808">Transferase</keyword>
<dbReference type="EC" id="2.7.11.1" evidence="2"/>
<dbReference type="FunFam" id="3.30.200.20:FF:000524">
    <property type="entry name" value="Non-specific serine/threonine protein kinase"/>
    <property type="match status" value="1"/>
</dbReference>
<evidence type="ECO:0000313" key="16">
    <source>
        <dbReference type="Proteomes" id="UP001162131"/>
    </source>
</evidence>
<dbReference type="InterPro" id="IPR011009">
    <property type="entry name" value="Kinase-like_dom_sf"/>
</dbReference>
<dbReference type="EMBL" id="CAJZBQ010000057">
    <property type="protein sequence ID" value="CAG9333681.1"/>
    <property type="molecule type" value="Genomic_DNA"/>
</dbReference>
<dbReference type="PIRSF" id="PIRSF000654">
    <property type="entry name" value="Integrin-linked_kinase"/>
    <property type="match status" value="1"/>
</dbReference>
<dbReference type="Gene3D" id="3.30.200.20">
    <property type="entry name" value="Phosphorylase Kinase, domain 1"/>
    <property type="match status" value="1"/>
</dbReference>
<dbReference type="AlphaFoldDB" id="A0AAU9K299"/>
<dbReference type="Proteomes" id="UP001162131">
    <property type="component" value="Unassembled WGS sequence"/>
</dbReference>
<dbReference type="CDD" id="cd05123">
    <property type="entry name" value="STKc_AGC"/>
    <property type="match status" value="1"/>
</dbReference>
<sequence>MLGKELLETIDEEDYGDQEGNKNVGSSIYSTASTPATKDATSPSEESKEYSKSSQNSMDIDENWNVNPKANIDLWEAVERNDIIRIKELLDKSRYGEMVAQPNARGLNEWTSLHLASSYGFLEASEILISIGNKTNIDALTSMNRTPLHLAALHGHLGVVKLLIQKGANINAKDSDSSTPIHYAAIHGDIEIVSWLLKSDPDITIKDYLDRTPADVSPSIEIYSEFSAYCKKLGIPIPSSQYTRTPFYSVLLHNSRDDQINRMLAKCTKKPGARDLNIFNERPKLLVRPEKKKISMTPPKLVLPPSKVGPHDFRGLMQLGKGSFGEVYLVEKKDTQEVFALKVLRKEKVFGSNLVRYAFTERNILLKLNHPFIVKLNYSFQTPEKLVLVMDFCPGGDLGMYLNREKKFNEDKARFYIAEILLALEELHKHEILFRDLKPGNVVLDKDGHARLTDFGLSKEGVSDGQLNKSFCGSVAYLAPEMLRRAGHTRSVDWYLLGVLLYEMLTGSPPYYSHNREELFNNIQRGKLRLPKTMSENSKLLIKQLLNRDPSKRLGASKRDADEIKEHPFFEGLDWTALLEKSIPAPPIHQSKRMYRDITTERMFGKLEEDEIPTQRLDGWSFMTPS</sequence>
<dbReference type="InterPro" id="IPR045270">
    <property type="entry name" value="STKc_AGC"/>
</dbReference>
<dbReference type="SUPFAM" id="SSF56112">
    <property type="entry name" value="Protein kinase-like (PK-like)"/>
    <property type="match status" value="1"/>
</dbReference>
<dbReference type="Gene3D" id="1.10.510.10">
    <property type="entry name" value="Transferase(Phosphotransferase) domain 1"/>
    <property type="match status" value="1"/>
</dbReference>
<dbReference type="FunFam" id="1.10.510.10:FF:000210">
    <property type="entry name" value="Non-specific serine/threonine protein kinase"/>
    <property type="match status" value="1"/>
</dbReference>
<comment type="similarity">
    <text evidence="1">Belongs to the protein kinase superfamily. AGC Ser/Thr protein kinase family.</text>
</comment>
<feature type="region of interest" description="Disordered" evidence="13">
    <location>
        <begin position="1"/>
        <end position="62"/>
    </location>
</feature>
<keyword evidence="3" id="KW-0723">Serine/threonine-protein kinase</keyword>
<dbReference type="PANTHER" id="PTHR24351">
    <property type="entry name" value="RIBOSOMAL PROTEIN S6 KINASE"/>
    <property type="match status" value="1"/>
</dbReference>
<evidence type="ECO:0000256" key="2">
    <source>
        <dbReference type="ARBA" id="ARBA00012513"/>
    </source>
</evidence>
<comment type="catalytic activity">
    <reaction evidence="9">
        <text>L-threonyl-[protein] + ATP = O-phospho-L-threonyl-[protein] + ADP + H(+)</text>
        <dbReference type="Rhea" id="RHEA:46608"/>
        <dbReference type="Rhea" id="RHEA-COMP:11060"/>
        <dbReference type="Rhea" id="RHEA-COMP:11605"/>
        <dbReference type="ChEBI" id="CHEBI:15378"/>
        <dbReference type="ChEBI" id="CHEBI:30013"/>
        <dbReference type="ChEBI" id="CHEBI:30616"/>
        <dbReference type="ChEBI" id="CHEBI:61977"/>
        <dbReference type="ChEBI" id="CHEBI:456216"/>
        <dbReference type="EC" id="2.7.11.1"/>
    </reaction>
</comment>
<evidence type="ECO:0000256" key="9">
    <source>
        <dbReference type="ARBA" id="ARBA00047899"/>
    </source>
</evidence>
<dbReference type="InterPro" id="IPR002110">
    <property type="entry name" value="Ankyrin_rpt"/>
</dbReference>
<feature type="compositionally biased region" description="Acidic residues" evidence="13">
    <location>
        <begin position="8"/>
        <end position="17"/>
    </location>
</feature>
<dbReference type="PROSITE" id="PS50088">
    <property type="entry name" value="ANK_REPEAT"/>
    <property type="match status" value="2"/>
</dbReference>
<dbReference type="SMART" id="SM00220">
    <property type="entry name" value="S_TKc"/>
    <property type="match status" value="1"/>
</dbReference>
<dbReference type="PRINTS" id="PR01415">
    <property type="entry name" value="ANKYRIN"/>
</dbReference>
<comment type="caution">
    <text evidence="15">The sequence shown here is derived from an EMBL/GenBank/DDBJ whole genome shotgun (WGS) entry which is preliminary data.</text>
</comment>
<reference evidence="15" key="1">
    <citation type="submission" date="2021-09" db="EMBL/GenBank/DDBJ databases">
        <authorList>
            <consortium name="AG Swart"/>
            <person name="Singh M."/>
            <person name="Singh A."/>
            <person name="Seah K."/>
            <person name="Emmerich C."/>
        </authorList>
    </citation>
    <scope>NUCLEOTIDE SEQUENCE</scope>
    <source>
        <strain evidence="15">ATCC30299</strain>
    </source>
</reference>